<dbReference type="Pfam" id="PF07969">
    <property type="entry name" value="Amidohydro_3"/>
    <property type="match status" value="1"/>
</dbReference>
<dbReference type="GO" id="GO:0046872">
    <property type="term" value="F:metal ion binding"/>
    <property type="evidence" value="ECO:0007669"/>
    <property type="project" value="UniProtKB-KW"/>
</dbReference>
<dbReference type="Proteomes" id="UP000773614">
    <property type="component" value="Unassembled WGS sequence"/>
</dbReference>
<organism evidence="4 5">
    <name type="scientific">Propylenella binzhouense</name>
    <dbReference type="NCBI Taxonomy" id="2555902"/>
    <lineage>
        <taxon>Bacteria</taxon>
        <taxon>Pseudomonadati</taxon>
        <taxon>Pseudomonadota</taxon>
        <taxon>Alphaproteobacteria</taxon>
        <taxon>Hyphomicrobiales</taxon>
        <taxon>Propylenellaceae</taxon>
        <taxon>Propylenella</taxon>
    </lineage>
</organism>
<evidence type="ECO:0000313" key="4">
    <source>
        <dbReference type="EMBL" id="MYZ47539.1"/>
    </source>
</evidence>
<dbReference type="InterPro" id="IPR032466">
    <property type="entry name" value="Metal_Hydrolase"/>
</dbReference>
<dbReference type="SUPFAM" id="SSF51338">
    <property type="entry name" value="Composite domain of metallo-dependent hydrolases"/>
    <property type="match status" value="1"/>
</dbReference>
<evidence type="ECO:0000313" key="5">
    <source>
        <dbReference type="Proteomes" id="UP000773614"/>
    </source>
</evidence>
<keyword evidence="1" id="KW-0479">Metal-binding</keyword>
<comment type="caution">
    <text evidence="4">The sequence shown here is derived from an EMBL/GenBank/DDBJ whole genome shotgun (WGS) entry which is preliminary data.</text>
</comment>
<keyword evidence="5" id="KW-1185">Reference proteome</keyword>
<protein>
    <submittedName>
        <fullName evidence="4">Amidohydrolase</fullName>
    </submittedName>
</protein>
<accession>A0A964WT13</accession>
<dbReference type="OrthoDB" id="9815027at2"/>
<reference evidence="4" key="1">
    <citation type="submission" date="2019-03" db="EMBL/GenBank/DDBJ databases">
        <title>Afifella sp. nov., isolated from activated sludge.</title>
        <authorList>
            <person name="Li Q."/>
            <person name="Liu Y."/>
        </authorList>
    </citation>
    <scope>NUCLEOTIDE SEQUENCE</scope>
    <source>
        <strain evidence="4">L72</strain>
    </source>
</reference>
<dbReference type="AlphaFoldDB" id="A0A964WT13"/>
<dbReference type="SUPFAM" id="SSF51556">
    <property type="entry name" value="Metallo-dependent hydrolases"/>
    <property type="match status" value="1"/>
</dbReference>
<dbReference type="RefSeq" id="WP_161139906.1">
    <property type="nucleotide sequence ID" value="NZ_SPKJ01000016.1"/>
</dbReference>
<gene>
    <name evidence="4" type="ORF">E4O86_07420</name>
</gene>
<keyword evidence="2" id="KW-0378">Hydrolase</keyword>
<dbReference type="InterPro" id="IPR013108">
    <property type="entry name" value="Amidohydro_3"/>
</dbReference>
<dbReference type="PANTHER" id="PTHR32027">
    <property type="entry name" value="CYTOSINE DEAMINASE"/>
    <property type="match status" value="1"/>
</dbReference>
<name>A0A964WT13_9HYPH</name>
<dbReference type="Gene3D" id="2.30.40.10">
    <property type="entry name" value="Urease, subunit C, domain 1"/>
    <property type="match status" value="1"/>
</dbReference>
<dbReference type="CDD" id="cd01293">
    <property type="entry name" value="Bact_CD"/>
    <property type="match status" value="1"/>
</dbReference>
<evidence type="ECO:0000259" key="3">
    <source>
        <dbReference type="Pfam" id="PF07969"/>
    </source>
</evidence>
<evidence type="ECO:0000256" key="2">
    <source>
        <dbReference type="ARBA" id="ARBA00022801"/>
    </source>
</evidence>
<dbReference type="FunFam" id="3.20.20.140:FF:000019">
    <property type="entry name" value="Cytosine deaminase"/>
    <property type="match status" value="1"/>
</dbReference>
<evidence type="ECO:0000256" key="1">
    <source>
        <dbReference type="ARBA" id="ARBA00022723"/>
    </source>
</evidence>
<proteinExistence type="predicted"/>
<dbReference type="GO" id="GO:0019239">
    <property type="term" value="F:deaminase activity"/>
    <property type="evidence" value="ECO:0007669"/>
    <property type="project" value="UniProtKB-ARBA"/>
</dbReference>
<dbReference type="PANTHER" id="PTHR32027:SF9">
    <property type="entry name" value="BLL3847 PROTEIN"/>
    <property type="match status" value="1"/>
</dbReference>
<sequence>MPLDLVIAGVRLAGRPDPVDIGVADGLVAAIEPRIESEAPRADGTGCLAFGGFVETHVHLDKACILDRCRLRHGTLEEAIALTARAKAGFTVEDVRARAAAVIEKAVTHGTMRMRSFVEVDPRAGFRSLQALLALRADYGWALDLDLCAFAQEGLTNEPETAGMLDEALRMGATSLGGCPYTDPDPVAHVAAIFEIAERHGVDVDFHADFDLDPAHSILPEIAAQTRARGYAGRVSVGHVTKLAAMAPEAVAGMAETLAEAGVAVTVLPATDLFLGGRAADRLAPRGVAPAYALARRGVLASVASNNILNPFTPFGDASLCRMANLYANVAHLAREEDLAAVFRMVSGDAARQLGAPHGIRPGGPADIVLLDAPDPAAAVRTVAPALAGWKAGRMTFRRGRPELFPPAPPARAAGA</sequence>
<dbReference type="Gene3D" id="3.20.20.140">
    <property type="entry name" value="Metal-dependent hydrolases"/>
    <property type="match status" value="1"/>
</dbReference>
<dbReference type="InterPro" id="IPR052349">
    <property type="entry name" value="Metallo-hydrolase_Enzymes"/>
</dbReference>
<dbReference type="InterPro" id="IPR011059">
    <property type="entry name" value="Metal-dep_hydrolase_composite"/>
</dbReference>
<feature type="domain" description="Amidohydrolase 3" evidence="3">
    <location>
        <begin position="91"/>
        <end position="396"/>
    </location>
</feature>
<dbReference type="GO" id="GO:0016814">
    <property type="term" value="F:hydrolase activity, acting on carbon-nitrogen (but not peptide) bonds, in cyclic amidines"/>
    <property type="evidence" value="ECO:0007669"/>
    <property type="project" value="UniProtKB-ARBA"/>
</dbReference>
<dbReference type="EMBL" id="SPKJ01000016">
    <property type="protein sequence ID" value="MYZ47539.1"/>
    <property type="molecule type" value="Genomic_DNA"/>
</dbReference>